<feature type="domain" description="4Fe-4S ferredoxin-type" evidence="1">
    <location>
        <begin position="58"/>
        <end position="91"/>
    </location>
</feature>
<dbReference type="EMBL" id="UOGE01000036">
    <property type="protein sequence ID" value="VAX18900.1"/>
    <property type="molecule type" value="Genomic_DNA"/>
</dbReference>
<sequence length="213" mass="23532">MSNKGEKSVSRRGLFREGVSYVRSAMDEFAQEAAKGRARADGQAGWNPLEVRRGVLRPPGAIDEERFVTLCKECDDCIKACPENTLRAAGEEHGSLEGTPIFDPLRKPCFLCSDLYCISACQKGALEPVETISLLDMGKARIDTSLCVSYEGDECRYCLDFCPLSGQAIIEIGGRPWVQAEQCVGCGLCQYHCYHEARRSAITVEPRVLNNQQ</sequence>
<dbReference type="CDD" id="cd16373">
    <property type="entry name" value="DMSOR_beta_like"/>
    <property type="match status" value="1"/>
</dbReference>
<organism evidence="2">
    <name type="scientific">hydrothermal vent metagenome</name>
    <dbReference type="NCBI Taxonomy" id="652676"/>
    <lineage>
        <taxon>unclassified sequences</taxon>
        <taxon>metagenomes</taxon>
        <taxon>ecological metagenomes</taxon>
    </lineage>
</organism>
<dbReference type="PROSITE" id="PS51379">
    <property type="entry name" value="4FE4S_FER_2"/>
    <property type="match status" value="3"/>
</dbReference>
<gene>
    <name evidence="2" type="ORF">MNBD_NITROSPINAE02-1707</name>
</gene>
<dbReference type="PROSITE" id="PS00198">
    <property type="entry name" value="4FE4S_FER_1"/>
    <property type="match status" value="1"/>
</dbReference>
<dbReference type="InterPro" id="IPR017900">
    <property type="entry name" value="4Fe4S_Fe_S_CS"/>
</dbReference>
<feature type="domain" description="4Fe-4S ferredoxin-type" evidence="1">
    <location>
        <begin position="98"/>
        <end position="131"/>
    </location>
</feature>
<dbReference type="InterPro" id="IPR017896">
    <property type="entry name" value="4Fe4S_Fe-S-bd"/>
</dbReference>
<evidence type="ECO:0000313" key="2">
    <source>
        <dbReference type="EMBL" id="VAX18900.1"/>
    </source>
</evidence>
<dbReference type="AlphaFoldDB" id="A0A3B1C7P9"/>
<proteinExistence type="predicted"/>
<accession>A0A3B1C7P9</accession>
<evidence type="ECO:0000259" key="1">
    <source>
        <dbReference type="PROSITE" id="PS51379"/>
    </source>
</evidence>
<name>A0A3B1C7P9_9ZZZZ</name>
<protein>
    <recommendedName>
        <fullName evidence="1">4Fe-4S ferredoxin-type domain-containing protein</fullName>
    </recommendedName>
</protein>
<reference evidence="2" key="1">
    <citation type="submission" date="2018-06" db="EMBL/GenBank/DDBJ databases">
        <authorList>
            <person name="Zhirakovskaya E."/>
        </authorList>
    </citation>
    <scope>NUCLEOTIDE SEQUENCE</scope>
</reference>
<feature type="domain" description="4Fe-4S ferredoxin-type" evidence="1">
    <location>
        <begin position="174"/>
        <end position="203"/>
    </location>
</feature>
<dbReference type="Gene3D" id="3.30.70.20">
    <property type="match status" value="2"/>
</dbReference>
<dbReference type="SUPFAM" id="SSF54862">
    <property type="entry name" value="4Fe-4S ferredoxins"/>
    <property type="match status" value="1"/>
</dbReference>